<dbReference type="GO" id="GO:0032259">
    <property type="term" value="P:methylation"/>
    <property type="evidence" value="ECO:0007669"/>
    <property type="project" value="UniProtKB-KW"/>
</dbReference>
<dbReference type="EMBL" id="AY389746">
    <property type="protein sequence ID" value="AAS20998.1"/>
    <property type="molecule type" value="mRNA"/>
</dbReference>
<keyword evidence="1" id="KW-0687">Ribonucleoprotein</keyword>
<proteinExistence type="evidence at transcript level"/>
<dbReference type="GO" id="GO:0008168">
    <property type="term" value="F:methyltransferase activity"/>
    <property type="evidence" value="ECO:0007669"/>
    <property type="project" value="UniProtKB-KW"/>
</dbReference>
<keyword evidence="1" id="KW-0489">Methyltransferase</keyword>
<protein>
    <submittedName>
        <fullName evidence="1">Leucine ribosomal protein L11 methyltransferase</fullName>
    </submittedName>
</protein>
<keyword evidence="1" id="KW-0689">Ribosomal protein</keyword>
<reference evidence="1" key="1">
    <citation type="submission" date="2003-09" db="EMBL/GenBank/DDBJ databases">
        <title>Hyacinthus orientalis ribosomal protein L11 methyltransferase-like protein mRNA, expressing during regeneration of floral buds in vitro.</title>
        <authorList>
            <person name="Fan J.H."/>
            <person name="Ma Y."/>
            <person name="Zhang X.S."/>
        </authorList>
    </citation>
    <scope>NUCLEOTIDE SEQUENCE</scope>
    <source>
        <tissue evidence="1">Regenerated floral bud</tissue>
    </source>
</reference>
<dbReference type="AlphaFoldDB" id="Q5YJN6"/>
<sequence>IIAFANPGAELASQAILSEQVQRITELYSRYLDDISVSKLDGWSCIEGTRKGSRCQDLAGGRAVEFARRITKEPAHAEG</sequence>
<keyword evidence="1" id="KW-0808">Transferase</keyword>
<name>Q5YJN6_HYAOR</name>
<evidence type="ECO:0000313" key="1">
    <source>
        <dbReference type="EMBL" id="AAS20998.1"/>
    </source>
</evidence>
<accession>Q5YJN6</accession>
<organism evidence="1">
    <name type="scientific">Hyacinthus orientalis</name>
    <name type="common">Common hyacinth</name>
    <dbReference type="NCBI Taxonomy" id="82025"/>
    <lineage>
        <taxon>Eukaryota</taxon>
        <taxon>Viridiplantae</taxon>
        <taxon>Streptophyta</taxon>
        <taxon>Embryophyta</taxon>
        <taxon>Tracheophyta</taxon>
        <taxon>Spermatophyta</taxon>
        <taxon>Magnoliopsida</taxon>
        <taxon>Liliopsida</taxon>
        <taxon>Asparagales</taxon>
        <taxon>Hyacinthaceae</taxon>
        <taxon>Hyacinthoideae</taxon>
        <taxon>Hyacintheae</taxon>
        <taxon>Hyacinthus</taxon>
    </lineage>
</organism>
<dbReference type="GO" id="GO:0005840">
    <property type="term" value="C:ribosome"/>
    <property type="evidence" value="ECO:0007669"/>
    <property type="project" value="UniProtKB-KW"/>
</dbReference>
<feature type="non-terminal residue" evidence="1">
    <location>
        <position position="1"/>
    </location>
</feature>